<keyword evidence="4" id="KW-0808">Transferase</keyword>
<dbReference type="InterPro" id="IPR035965">
    <property type="entry name" value="PAS-like_dom_sf"/>
</dbReference>
<name>S9QFT8_9RHOB</name>
<dbReference type="GO" id="GO:0005524">
    <property type="term" value="F:ATP binding"/>
    <property type="evidence" value="ECO:0007669"/>
    <property type="project" value="UniProtKB-KW"/>
</dbReference>
<dbReference type="Pfam" id="PF00512">
    <property type="entry name" value="HisKA"/>
    <property type="match status" value="1"/>
</dbReference>
<protein>
    <recommendedName>
        <fullName evidence="2">histidine kinase</fullName>
        <ecNumber evidence="2">2.7.13.3</ecNumber>
    </recommendedName>
</protein>
<reference evidence="11" key="1">
    <citation type="journal article" date="2013" name="Stand. Genomic Sci.">
        <title>Genome sequence of the Litoreibacter arenae type strain (DSM 19593(T)), a member of the Roseobacter clade isolated from sea sand.</title>
        <authorList>
            <person name="Riedel T."/>
            <person name="Fiebig A."/>
            <person name="Petersen J."/>
            <person name="Gronow S."/>
            <person name="Kyrpides N.C."/>
            <person name="Goker M."/>
            <person name="Klenk H.P."/>
        </authorList>
    </citation>
    <scope>NUCLEOTIDE SEQUENCE [LARGE SCALE GENOMIC DNA]</scope>
    <source>
        <strain evidence="11">DSM 19593</strain>
    </source>
</reference>
<evidence type="ECO:0000313" key="10">
    <source>
        <dbReference type="EMBL" id="EPX80301.1"/>
    </source>
</evidence>
<feature type="domain" description="Histidine kinase" evidence="9">
    <location>
        <begin position="136"/>
        <end position="353"/>
    </location>
</feature>
<dbReference type="PATRIC" id="fig|1123360.3.peg.1627"/>
<evidence type="ECO:0000256" key="4">
    <source>
        <dbReference type="ARBA" id="ARBA00022679"/>
    </source>
</evidence>
<proteinExistence type="predicted"/>
<sequence>MSTQFFDTLWSSLPVPALVIDAQNAIAEINPAGEIFMNASAKSLRGAPVWDKLHVNAPLDEAVMRVRRDGSALFVNTVDVGSGEKPPVQCNVQLSAMVDRPDYILILMEPRQIAHKMGRDMQSKSAARSAIGMAEMLAHEIKNPLAGITGAAQLLSMNLSGDDIELTDLIVAESRRVVKLLEQVEQFGNLRPPMRRAVNLHDVLDRARKSAAVGFAAHMRIRENYDPSLPPTYADADQLLQVVQNLLKNAAQAADKSGGTIEIRTFYEMSLRVERPDGSRSAVPLQVEIIDDGPGLPDNLASEVFEPFVSGRDNGTGLGLALVSKIISEHDGWISVDSVPGRTVFRISLPVAPKDHEL</sequence>
<dbReference type="SMART" id="SM00388">
    <property type="entry name" value="HisKA"/>
    <property type="match status" value="1"/>
</dbReference>
<evidence type="ECO:0000256" key="2">
    <source>
        <dbReference type="ARBA" id="ARBA00012438"/>
    </source>
</evidence>
<dbReference type="SUPFAM" id="SSF55874">
    <property type="entry name" value="ATPase domain of HSP90 chaperone/DNA topoisomerase II/histidine kinase"/>
    <property type="match status" value="1"/>
</dbReference>
<keyword evidence="7" id="KW-0067">ATP-binding</keyword>
<keyword evidence="11" id="KW-1185">Reference proteome</keyword>
<dbReference type="Proteomes" id="UP000015351">
    <property type="component" value="Unassembled WGS sequence"/>
</dbReference>
<dbReference type="EC" id="2.7.13.3" evidence="2"/>
<comment type="catalytic activity">
    <reaction evidence="1">
        <text>ATP + protein L-histidine = ADP + protein N-phospho-L-histidine.</text>
        <dbReference type="EC" id="2.7.13.3"/>
    </reaction>
</comment>
<dbReference type="EMBL" id="AONI01000009">
    <property type="protein sequence ID" value="EPX80301.1"/>
    <property type="molecule type" value="Genomic_DNA"/>
</dbReference>
<dbReference type="InterPro" id="IPR005467">
    <property type="entry name" value="His_kinase_dom"/>
</dbReference>
<dbReference type="InterPro" id="IPR003661">
    <property type="entry name" value="HisK_dim/P_dom"/>
</dbReference>
<dbReference type="InterPro" id="IPR004358">
    <property type="entry name" value="Sig_transdc_His_kin-like_C"/>
</dbReference>
<dbReference type="SMART" id="SM00387">
    <property type="entry name" value="HATPase_c"/>
    <property type="match status" value="1"/>
</dbReference>
<gene>
    <name evidence="10" type="ORF">thalar_01641</name>
</gene>
<keyword evidence="3" id="KW-0597">Phosphoprotein</keyword>
<keyword evidence="5" id="KW-0547">Nucleotide-binding</keyword>
<dbReference type="InterPro" id="IPR000014">
    <property type="entry name" value="PAS"/>
</dbReference>
<dbReference type="CDD" id="cd00082">
    <property type="entry name" value="HisKA"/>
    <property type="match status" value="1"/>
</dbReference>
<dbReference type="SUPFAM" id="SSF55785">
    <property type="entry name" value="PYP-like sensor domain (PAS domain)"/>
    <property type="match status" value="1"/>
</dbReference>
<dbReference type="AlphaFoldDB" id="S9QFT8"/>
<keyword evidence="8" id="KW-0902">Two-component regulatory system</keyword>
<dbReference type="InterPro" id="IPR036890">
    <property type="entry name" value="HATPase_C_sf"/>
</dbReference>
<dbReference type="InterPro" id="IPR036097">
    <property type="entry name" value="HisK_dim/P_sf"/>
</dbReference>
<accession>S9QFT8</accession>
<organism evidence="10 11">
    <name type="scientific">Litoreibacter arenae DSM 19593</name>
    <dbReference type="NCBI Taxonomy" id="1123360"/>
    <lineage>
        <taxon>Bacteria</taxon>
        <taxon>Pseudomonadati</taxon>
        <taxon>Pseudomonadota</taxon>
        <taxon>Alphaproteobacteria</taxon>
        <taxon>Rhodobacterales</taxon>
        <taxon>Roseobacteraceae</taxon>
        <taxon>Litoreibacter</taxon>
    </lineage>
</organism>
<dbReference type="PROSITE" id="PS50109">
    <property type="entry name" value="HIS_KIN"/>
    <property type="match status" value="1"/>
</dbReference>
<dbReference type="STRING" id="1123360.thalar_01641"/>
<dbReference type="InterPro" id="IPR003594">
    <property type="entry name" value="HATPase_dom"/>
</dbReference>
<dbReference type="SUPFAM" id="SSF47384">
    <property type="entry name" value="Homodimeric domain of signal transducing histidine kinase"/>
    <property type="match status" value="1"/>
</dbReference>
<keyword evidence="6" id="KW-0418">Kinase</keyword>
<evidence type="ECO:0000256" key="6">
    <source>
        <dbReference type="ARBA" id="ARBA00022777"/>
    </source>
</evidence>
<evidence type="ECO:0000256" key="3">
    <source>
        <dbReference type="ARBA" id="ARBA00022553"/>
    </source>
</evidence>
<dbReference type="Gene3D" id="1.10.287.130">
    <property type="match status" value="1"/>
</dbReference>
<dbReference type="OrthoDB" id="9789238at2"/>
<dbReference type="SMART" id="SM00091">
    <property type="entry name" value="PAS"/>
    <property type="match status" value="1"/>
</dbReference>
<evidence type="ECO:0000259" key="9">
    <source>
        <dbReference type="PROSITE" id="PS50109"/>
    </source>
</evidence>
<evidence type="ECO:0000313" key="11">
    <source>
        <dbReference type="Proteomes" id="UP000015351"/>
    </source>
</evidence>
<dbReference type="HOGENOM" id="CLU_000445_114_39_5"/>
<evidence type="ECO:0000256" key="8">
    <source>
        <dbReference type="ARBA" id="ARBA00023012"/>
    </source>
</evidence>
<comment type="caution">
    <text evidence="10">The sequence shown here is derived from an EMBL/GenBank/DDBJ whole genome shotgun (WGS) entry which is preliminary data.</text>
</comment>
<dbReference type="eggNOG" id="COG3852">
    <property type="taxonomic scope" value="Bacteria"/>
</dbReference>
<dbReference type="PRINTS" id="PR00344">
    <property type="entry name" value="BCTRLSENSOR"/>
</dbReference>
<dbReference type="RefSeq" id="WP_021100207.1">
    <property type="nucleotide sequence ID" value="NZ_KE557306.1"/>
</dbReference>
<dbReference type="GO" id="GO:0000155">
    <property type="term" value="F:phosphorelay sensor kinase activity"/>
    <property type="evidence" value="ECO:0007669"/>
    <property type="project" value="InterPro"/>
</dbReference>
<evidence type="ECO:0000256" key="1">
    <source>
        <dbReference type="ARBA" id="ARBA00000085"/>
    </source>
</evidence>
<dbReference type="Gene3D" id="3.30.565.10">
    <property type="entry name" value="Histidine kinase-like ATPase, C-terminal domain"/>
    <property type="match status" value="1"/>
</dbReference>
<dbReference type="PANTHER" id="PTHR43065:SF10">
    <property type="entry name" value="PEROXIDE STRESS-ACTIVATED HISTIDINE KINASE MAK3"/>
    <property type="match status" value="1"/>
</dbReference>
<evidence type="ECO:0000256" key="7">
    <source>
        <dbReference type="ARBA" id="ARBA00022840"/>
    </source>
</evidence>
<dbReference type="Pfam" id="PF02518">
    <property type="entry name" value="HATPase_c"/>
    <property type="match status" value="1"/>
</dbReference>
<dbReference type="PANTHER" id="PTHR43065">
    <property type="entry name" value="SENSOR HISTIDINE KINASE"/>
    <property type="match status" value="1"/>
</dbReference>
<evidence type="ECO:0000256" key="5">
    <source>
        <dbReference type="ARBA" id="ARBA00022741"/>
    </source>
</evidence>